<reference evidence="2 3" key="1">
    <citation type="journal article" date="2021" name="Plant Biotechnol. J.">
        <title>Multi-omics assisted identification of the key and species-specific regulatory components of drought-tolerant mechanisms in Gossypium stocksii.</title>
        <authorList>
            <person name="Yu D."/>
            <person name="Ke L."/>
            <person name="Zhang D."/>
            <person name="Wu Y."/>
            <person name="Sun Y."/>
            <person name="Mei J."/>
            <person name="Sun J."/>
            <person name="Sun Y."/>
        </authorList>
    </citation>
    <scope>NUCLEOTIDE SEQUENCE [LARGE SCALE GENOMIC DNA]</scope>
    <source>
        <strain evidence="3">cv. E1</strain>
        <tissue evidence="2">Leaf</tissue>
    </source>
</reference>
<dbReference type="PANTHER" id="PTHR34023">
    <property type="entry name" value="RNASE H DOMAIN-CONTAINING PROTEIN"/>
    <property type="match status" value="1"/>
</dbReference>
<dbReference type="GO" id="GO:0004523">
    <property type="term" value="F:RNA-DNA hybrid ribonuclease activity"/>
    <property type="evidence" value="ECO:0007669"/>
    <property type="project" value="InterPro"/>
</dbReference>
<dbReference type="InterPro" id="IPR044730">
    <property type="entry name" value="RNase_H-like_dom_plant"/>
</dbReference>
<name>A0A9D3ULB7_9ROSI</name>
<dbReference type="GO" id="GO:0003676">
    <property type="term" value="F:nucleic acid binding"/>
    <property type="evidence" value="ECO:0007669"/>
    <property type="project" value="InterPro"/>
</dbReference>
<proteinExistence type="predicted"/>
<dbReference type="Pfam" id="PF13456">
    <property type="entry name" value="RVT_3"/>
    <property type="match status" value="1"/>
</dbReference>
<dbReference type="Gene3D" id="3.30.420.10">
    <property type="entry name" value="Ribonuclease H-like superfamily/Ribonuclease H"/>
    <property type="match status" value="1"/>
</dbReference>
<feature type="domain" description="RNase H type-1" evidence="1">
    <location>
        <begin position="4"/>
        <end position="90"/>
    </location>
</feature>
<gene>
    <name evidence="2" type="ORF">J1N35_038012</name>
</gene>
<dbReference type="OrthoDB" id="988060at2759"/>
<dbReference type="Proteomes" id="UP000828251">
    <property type="component" value="Unassembled WGS sequence"/>
</dbReference>
<organism evidence="2 3">
    <name type="scientific">Gossypium stocksii</name>
    <dbReference type="NCBI Taxonomy" id="47602"/>
    <lineage>
        <taxon>Eukaryota</taxon>
        <taxon>Viridiplantae</taxon>
        <taxon>Streptophyta</taxon>
        <taxon>Embryophyta</taxon>
        <taxon>Tracheophyta</taxon>
        <taxon>Spermatophyta</taxon>
        <taxon>Magnoliopsida</taxon>
        <taxon>eudicotyledons</taxon>
        <taxon>Gunneridae</taxon>
        <taxon>Pentapetalae</taxon>
        <taxon>rosids</taxon>
        <taxon>malvids</taxon>
        <taxon>Malvales</taxon>
        <taxon>Malvaceae</taxon>
        <taxon>Malvoideae</taxon>
        <taxon>Gossypium</taxon>
    </lineage>
</organism>
<dbReference type="CDD" id="cd06222">
    <property type="entry name" value="RNase_H_like"/>
    <property type="match status" value="1"/>
</dbReference>
<dbReference type="PANTHER" id="PTHR34023:SF4">
    <property type="entry name" value="RNASE H TYPE-1 DOMAIN-CONTAINING PROTEIN"/>
    <property type="match status" value="1"/>
</dbReference>
<dbReference type="SUPFAM" id="SSF53098">
    <property type="entry name" value="Ribonuclease H-like"/>
    <property type="match status" value="1"/>
</dbReference>
<evidence type="ECO:0000313" key="2">
    <source>
        <dbReference type="EMBL" id="KAH1047228.1"/>
    </source>
</evidence>
<evidence type="ECO:0000259" key="1">
    <source>
        <dbReference type="Pfam" id="PF13456"/>
    </source>
</evidence>
<comment type="caution">
    <text evidence="2">The sequence shown here is derived from an EMBL/GenBank/DDBJ whole genome shotgun (WGS) entry which is preliminary data.</text>
</comment>
<keyword evidence="3" id="KW-1185">Reference proteome</keyword>
<evidence type="ECO:0000313" key="3">
    <source>
        <dbReference type="Proteomes" id="UP000828251"/>
    </source>
</evidence>
<dbReference type="AlphaFoldDB" id="A0A9D3ULB7"/>
<protein>
    <recommendedName>
        <fullName evidence="1">RNase H type-1 domain-containing protein</fullName>
    </recommendedName>
</protein>
<dbReference type="InterPro" id="IPR002156">
    <property type="entry name" value="RNaseH_domain"/>
</dbReference>
<dbReference type="InterPro" id="IPR012337">
    <property type="entry name" value="RNaseH-like_sf"/>
</dbReference>
<sequence length="108" mass="12128">MVTGMDEVFIIEARAIVEGLKLAWLEGHKQVELNCDNGMLIDTICNGFAPISNVAEVRLIHEWYIKDWKVTFRHVGRGCNKVADCLAKLAVGRVNQVVSFLKPPQHVL</sequence>
<dbReference type="InterPro" id="IPR036397">
    <property type="entry name" value="RNaseH_sf"/>
</dbReference>
<dbReference type="EMBL" id="JAIQCV010000011">
    <property type="protein sequence ID" value="KAH1047228.1"/>
    <property type="molecule type" value="Genomic_DNA"/>
</dbReference>
<accession>A0A9D3ULB7</accession>